<dbReference type="InterPro" id="IPR027417">
    <property type="entry name" value="P-loop_NTPase"/>
</dbReference>
<dbReference type="PROSITE" id="PS00211">
    <property type="entry name" value="ABC_TRANSPORTER_1"/>
    <property type="match status" value="1"/>
</dbReference>
<dbReference type="FunFam" id="3.40.50.300:FF:000134">
    <property type="entry name" value="Iron-enterobactin ABC transporter ATP-binding protein"/>
    <property type="match status" value="1"/>
</dbReference>
<dbReference type="EMBL" id="CP046123">
    <property type="protein sequence ID" value="QGN29551.1"/>
    <property type="molecule type" value="Genomic_DNA"/>
</dbReference>
<proteinExistence type="predicted"/>
<sequence length="265" mass="29850">MNAFFEVTDLSFAYQKKAKYILNGISFQVSKGGFTAIVGPNGSGKSTLFSCLSGEVQPDSGLIQLSGENISMIGRKKRAQRLAYVHQTNEEIKNLTVVEIVEMGRTPYQAFGRQNKICDWEIINQVLVDMEIDEFRNTPLEKLSGGQKQRVWLALALAQQPEVLLLDEPTNNLDIKYQLEILSFLKQLSTEKGLTVMTVLHDLNQVMKFANQVVAINQGRILGKGTPEEVLTPQNIYEMYGVKVQRLFGNQSKMVFDFYLEESNA</sequence>
<dbReference type="SUPFAM" id="SSF52540">
    <property type="entry name" value="P-loop containing nucleoside triphosphate hydrolases"/>
    <property type="match status" value="1"/>
</dbReference>
<dbReference type="Pfam" id="PF00005">
    <property type="entry name" value="ABC_tran"/>
    <property type="match status" value="1"/>
</dbReference>
<dbReference type="PROSITE" id="PS50893">
    <property type="entry name" value="ABC_TRANSPORTER_2"/>
    <property type="match status" value="1"/>
</dbReference>
<dbReference type="GO" id="GO:0005524">
    <property type="term" value="F:ATP binding"/>
    <property type="evidence" value="ECO:0007669"/>
    <property type="project" value="UniProtKB-KW"/>
</dbReference>
<dbReference type="RefSeq" id="WP_154694477.1">
    <property type="nucleotide sequence ID" value="NZ_CP046123.1"/>
</dbReference>
<keyword evidence="1" id="KW-0813">Transport</keyword>
<protein>
    <submittedName>
        <fullName evidence="6">ATP-binding cassette domain-containing protein</fullName>
    </submittedName>
</protein>
<dbReference type="InterPro" id="IPR017871">
    <property type="entry name" value="ABC_transporter-like_CS"/>
</dbReference>
<evidence type="ECO:0000256" key="1">
    <source>
        <dbReference type="ARBA" id="ARBA00022448"/>
    </source>
</evidence>
<evidence type="ECO:0000256" key="4">
    <source>
        <dbReference type="ARBA" id="ARBA00022967"/>
    </source>
</evidence>
<accession>A0ABD6YZI8</accession>
<evidence type="ECO:0000259" key="5">
    <source>
        <dbReference type="PROSITE" id="PS50893"/>
    </source>
</evidence>
<reference evidence="6 7" key="1">
    <citation type="submission" date="2019-11" db="EMBL/GenBank/DDBJ databases">
        <title>Detection and genome characteristic of a blood enterococcus casselifavus isolate from Zhengzhou,china.</title>
        <authorList>
            <person name="Wen P."/>
        </authorList>
    </citation>
    <scope>NUCLEOTIDE SEQUENCE [LARGE SCALE GENOMIC DNA]</scope>
    <source>
        <strain evidence="6 7">EC291</strain>
    </source>
</reference>
<dbReference type="InterPro" id="IPR003439">
    <property type="entry name" value="ABC_transporter-like_ATP-bd"/>
</dbReference>
<dbReference type="CDD" id="cd03214">
    <property type="entry name" value="ABC_Iron-Siderophores_B12_Hemin"/>
    <property type="match status" value="1"/>
</dbReference>
<evidence type="ECO:0000313" key="6">
    <source>
        <dbReference type="EMBL" id="QGN29551.1"/>
    </source>
</evidence>
<evidence type="ECO:0000313" key="7">
    <source>
        <dbReference type="Proteomes" id="UP000422837"/>
    </source>
</evidence>
<gene>
    <name evidence="6" type="ORF">GFU50_08520</name>
</gene>
<feature type="domain" description="ABC transporter" evidence="5">
    <location>
        <begin position="5"/>
        <end position="243"/>
    </location>
</feature>
<keyword evidence="2" id="KW-0547">Nucleotide-binding</keyword>
<evidence type="ECO:0000256" key="2">
    <source>
        <dbReference type="ARBA" id="ARBA00022741"/>
    </source>
</evidence>
<dbReference type="InterPro" id="IPR003593">
    <property type="entry name" value="AAA+_ATPase"/>
</dbReference>
<organism evidence="6 7">
    <name type="scientific">Enterococcus casseliflavus</name>
    <name type="common">Enterococcus flavescens</name>
    <dbReference type="NCBI Taxonomy" id="37734"/>
    <lineage>
        <taxon>Bacteria</taxon>
        <taxon>Bacillati</taxon>
        <taxon>Bacillota</taxon>
        <taxon>Bacilli</taxon>
        <taxon>Lactobacillales</taxon>
        <taxon>Enterococcaceae</taxon>
        <taxon>Enterococcus</taxon>
    </lineage>
</organism>
<dbReference type="SMART" id="SM00382">
    <property type="entry name" value="AAA"/>
    <property type="match status" value="1"/>
</dbReference>
<dbReference type="PANTHER" id="PTHR42794">
    <property type="entry name" value="HEMIN IMPORT ATP-BINDING PROTEIN HMUV"/>
    <property type="match status" value="1"/>
</dbReference>
<dbReference type="Gene3D" id="3.40.50.300">
    <property type="entry name" value="P-loop containing nucleotide triphosphate hydrolases"/>
    <property type="match status" value="1"/>
</dbReference>
<name>A0ABD6YZI8_ENTCA</name>
<keyword evidence="4" id="KW-1278">Translocase</keyword>
<evidence type="ECO:0000256" key="3">
    <source>
        <dbReference type="ARBA" id="ARBA00022840"/>
    </source>
</evidence>
<keyword evidence="3 6" id="KW-0067">ATP-binding</keyword>
<dbReference type="Proteomes" id="UP000422837">
    <property type="component" value="Chromosome"/>
</dbReference>
<dbReference type="PANTHER" id="PTHR42794:SF1">
    <property type="entry name" value="HEMIN IMPORT ATP-BINDING PROTEIN HMUV"/>
    <property type="match status" value="1"/>
</dbReference>
<dbReference type="AlphaFoldDB" id="A0ABD6YZI8"/>